<proteinExistence type="predicted"/>
<reference evidence="2" key="1">
    <citation type="submission" date="2025-08" db="UniProtKB">
        <authorList>
            <consortium name="RefSeq"/>
        </authorList>
    </citation>
    <scope>IDENTIFICATION</scope>
</reference>
<evidence type="ECO:0000313" key="1">
    <source>
        <dbReference type="Proteomes" id="UP000694888"/>
    </source>
</evidence>
<protein>
    <submittedName>
        <fullName evidence="2">Uncharacterized protein LOC118478240</fullName>
    </submittedName>
</protein>
<dbReference type="RefSeq" id="XP_035827318.1">
    <property type="nucleotide sequence ID" value="XM_035971425.1"/>
</dbReference>
<evidence type="ECO:0000313" key="2">
    <source>
        <dbReference type="RefSeq" id="XP_035827318.1"/>
    </source>
</evidence>
<sequence length="119" mass="13541">MTVTHDLINPHGYTLTFYSRLEDVAIFSGFPTPRKDDNSNLHRSQHVTLNPQRMAAPHARVGLPPLISAYMIQYIKDQFFASVRMKIALIISYFASAIYGPISTECNIFVLFRHVTVVQ</sequence>
<dbReference type="GeneID" id="118478240"/>
<organism evidence="1 2">
    <name type="scientific">Aplysia californica</name>
    <name type="common">California sea hare</name>
    <dbReference type="NCBI Taxonomy" id="6500"/>
    <lineage>
        <taxon>Eukaryota</taxon>
        <taxon>Metazoa</taxon>
        <taxon>Spiralia</taxon>
        <taxon>Lophotrochozoa</taxon>
        <taxon>Mollusca</taxon>
        <taxon>Gastropoda</taxon>
        <taxon>Heterobranchia</taxon>
        <taxon>Euthyneura</taxon>
        <taxon>Tectipleura</taxon>
        <taxon>Aplysiida</taxon>
        <taxon>Aplysioidea</taxon>
        <taxon>Aplysiidae</taxon>
        <taxon>Aplysia</taxon>
    </lineage>
</organism>
<dbReference type="Proteomes" id="UP000694888">
    <property type="component" value="Unplaced"/>
</dbReference>
<name>A0ABM1VY25_APLCA</name>
<keyword evidence="1" id="KW-1185">Reference proteome</keyword>
<accession>A0ABM1VY25</accession>
<gene>
    <name evidence="2" type="primary">LOC118478240</name>
</gene>